<dbReference type="Pfam" id="PF14897">
    <property type="entry name" value="EpsG"/>
    <property type="match status" value="1"/>
</dbReference>
<feature type="transmembrane region" description="Helical" evidence="1">
    <location>
        <begin position="324"/>
        <end position="342"/>
    </location>
</feature>
<dbReference type="EMBL" id="JNHI01000005">
    <property type="protein sequence ID" value="KDS32467.1"/>
    <property type="molecule type" value="Genomic_DNA"/>
</dbReference>
<keyword evidence="1" id="KW-0472">Membrane</keyword>
<dbReference type="InterPro" id="IPR049458">
    <property type="entry name" value="EpsG-like"/>
</dbReference>
<gene>
    <name evidence="2" type="ORF">M097_1346</name>
</gene>
<dbReference type="RefSeq" id="WP_032945027.1">
    <property type="nucleotide sequence ID" value="NZ_JNHI01000005.1"/>
</dbReference>
<proteinExistence type="predicted"/>
<feature type="transmembrane region" description="Helical" evidence="1">
    <location>
        <begin position="275"/>
        <end position="295"/>
    </location>
</feature>
<name>A0A078REP8_PHOVU</name>
<feature type="transmembrane region" description="Helical" evidence="1">
    <location>
        <begin position="125"/>
        <end position="142"/>
    </location>
</feature>
<feature type="transmembrane region" description="Helical" evidence="1">
    <location>
        <begin position="167"/>
        <end position="196"/>
    </location>
</feature>
<dbReference type="PATRIC" id="fig|1339350.3.peg.1291"/>
<feature type="transmembrane region" description="Helical" evidence="1">
    <location>
        <begin position="245"/>
        <end position="263"/>
    </location>
</feature>
<dbReference type="Proteomes" id="UP000028134">
    <property type="component" value="Unassembled WGS sequence"/>
</dbReference>
<evidence type="ECO:0000313" key="3">
    <source>
        <dbReference type="Proteomes" id="UP000028134"/>
    </source>
</evidence>
<protein>
    <submittedName>
        <fullName evidence="2">Putative membrane protein</fullName>
    </submittedName>
</protein>
<comment type="caution">
    <text evidence="2">The sequence shown here is derived from an EMBL/GenBank/DDBJ whole genome shotgun (WGS) entry which is preliminary data.</text>
</comment>
<feature type="transmembrane region" description="Helical" evidence="1">
    <location>
        <begin position="27"/>
        <end position="45"/>
    </location>
</feature>
<keyword evidence="1" id="KW-0812">Transmembrane</keyword>
<dbReference type="AlphaFoldDB" id="A0A078REP8"/>
<reference evidence="2 3" key="1">
    <citation type="submission" date="2014-04" db="EMBL/GenBank/DDBJ databases">
        <authorList>
            <person name="Sears C."/>
            <person name="Carroll K."/>
            <person name="Sack B.R."/>
            <person name="Qadri F."/>
            <person name="Myers L.L."/>
            <person name="Chung G.-T."/>
            <person name="Escheverria P."/>
            <person name="Fraser C.M."/>
            <person name="Sadzewicz L."/>
            <person name="Shefchek K.A."/>
            <person name="Tallon L."/>
            <person name="Das S.P."/>
            <person name="Daugherty S."/>
            <person name="Mongodin E.F."/>
        </authorList>
    </citation>
    <scope>NUCLEOTIDE SEQUENCE [LARGE SCALE GENOMIC DNA]</scope>
    <source>
        <strain evidence="3">3775 SL(B) 10 (iv)</strain>
    </source>
</reference>
<evidence type="ECO:0000256" key="1">
    <source>
        <dbReference type="SAM" id="Phobius"/>
    </source>
</evidence>
<sequence length="362" mass="42472">MIFYLSVALITTLLFYLANLSVKNKYLFAVLFLLFVLFPSLVGGLRDETVGRDLQTYGIEWFYKAVYSRSFPLYIESVSNPEYGYLLLNYVCGSITSNINFFFFITELLKMVLLGMTAIHFRKKIIAPLLVFSYMLYFYWLGLSMMRQSIALCICLYSMTYFFDAKYWQFLLLCLIAYLFHNSAFVFLGVGVMYWIKDIRFSFLINIAAILFLLTNSISILLYLSQTGLVKMELADLYINSGVDIPRTSLFLLFFCFGCLYVCKSKKEGEWDSVVKMLRLTLLYCLFFFIMSAFFEVAFRIAYYQMIVIMVLMPWIFRQSKKNNGRRICMSIYVLLFFYFYYVECQHGAVDTIPYKSIIVGI</sequence>
<organism evidence="2 3">
    <name type="scientific">Phocaeicola vulgatus str. 3775 SL</name>
    <name type="common">B</name>
    <name type="synonym">iv</name>
    <dbReference type="NCBI Taxonomy" id="1339350"/>
    <lineage>
        <taxon>Bacteria</taxon>
        <taxon>Pseudomonadati</taxon>
        <taxon>Bacteroidota</taxon>
        <taxon>Bacteroidia</taxon>
        <taxon>Bacteroidales</taxon>
        <taxon>Bacteroidaceae</taxon>
        <taxon>Phocaeicola</taxon>
    </lineage>
</organism>
<keyword evidence="1" id="KW-1133">Transmembrane helix</keyword>
<feature type="transmembrane region" description="Helical" evidence="1">
    <location>
        <begin position="203"/>
        <end position="225"/>
    </location>
</feature>
<feature type="transmembrane region" description="Helical" evidence="1">
    <location>
        <begin position="83"/>
        <end position="105"/>
    </location>
</feature>
<feature type="transmembrane region" description="Helical" evidence="1">
    <location>
        <begin position="301"/>
        <end position="317"/>
    </location>
</feature>
<evidence type="ECO:0000313" key="2">
    <source>
        <dbReference type="EMBL" id="KDS32467.1"/>
    </source>
</evidence>
<accession>A0A078REP8</accession>
<feature type="transmembrane region" description="Helical" evidence="1">
    <location>
        <begin position="6"/>
        <end position="22"/>
    </location>
</feature>